<accession>A0A075AQ27</accession>
<sequence length="386" mass="45628">MEEINSLECEKNNLIKTVESSKQENFILKQNLNNLKEENFNLEIQLKDKNSEIEKLNFESTKEKNEISHLNVKLKDILDSKEKDLLDYQKTIEDYQRTIESLNLKLANEESNNLKKVEELKIQNDLQIKLLENKIHEISESKNRLKKEIQNLQNRVQSLYQKLIIVETENCELIEKLKDLEIKELEMTLVSVSVEQAVQVDNVKIKDMFTQMEYSSLEKSIQSEFFHNNKSVQSDFAFTDKSTQVIPSSTNKYIQADSEIILQSKLYEKAIQVEEISTNLEQTFETFLHKIELFLQLEHSDLTHKDRLNIILEKVERLKNEYIQLELSFKRKSDQFLLLKKSRVNDLQINLKNNPTINSFLVENKKKRENLSKFVNEAFEKLDSFK</sequence>
<reference evidence="2 3" key="1">
    <citation type="journal article" date="2013" name="Curr. Biol.">
        <title>Shared signatures of parasitism and phylogenomics unite Cryptomycota and microsporidia.</title>
        <authorList>
            <person name="James T.Y."/>
            <person name="Pelin A."/>
            <person name="Bonen L."/>
            <person name="Ahrendt S."/>
            <person name="Sain D."/>
            <person name="Corradi N."/>
            <person name="Stajich J.E."/>
        </authorList>
    </citation>
    <scope>NUCLEOTIDE SEQUENCE [LARGE SCALE GENOMIC DNA]</scope>
    <source>
        <strain evidence="2 3">CSF55</strain>
    </source>
</reference>
<evidence type="ECO:0000256" key="1">
    <source>
        <dbReference type="SAM" id="Coils"/>
    </source>
</evidence>
<dbReference type="AlphaFoldDB" id="A0A075AQ27"/>
<feature type="coiled-coil region" evidence="1">
    <location>
        <begin position="4"/>
        <end position="169"/>
    </location>
</feature>
<dbReference type="Proteomes" id="UP000030755">
    <property type="component" value="Unassembled WGS sequence"/>
</dbReference>
<evidence type="ECO:0000313" key="3">
    <source>
        <dbReference type="Proteomes" id="UP000030755"/>
    </source>
</evidence>
<dbReference type="HOGENOM" id="CLU_716014_0_0_1"/>
<feature type="coiled-coil region" evidence="1">
    <location>
        <begin position="308"/>
        <end position="335"/>
    </location>
</feature>
<dbReference type="EMBL" id="KE561158">
    <property type="protein sequence ID" value="EPZ32341.1"/>
    <property type="molecule type" value="Genomic_DNA"/>
</dbReference>
<gene>
    <name evidence="2" type="ORF">O9G_002181</name>
</gene>
<proteinExistence type="predicted"/>
<keyword evidence="3" id="KW-1185">Reference proteome</keyword>
<protein>
    <submittedName>
        <fullName evidence="2">Uncharacterized protein</fullName>
    </submittedName>
</protein>
<name>A0A075AQ27_ROZAC</name>
<organism evidence="2 3">
    <name type="scientific">Rozella allomycis (strain CSF55)</name>
    <dbReference type="NCBI Taxonomy" id="988480"/>
    <lineage>
        <taxon>Eukaryota</taxon>
        <taxon>Fungi</taxon>
        <taxon>Fungi incertae sedis</taxon>
        <taxon>Cryptomycota</taxon>
        <taxon>Cryptomycota incertae sedis</taxon>
        <taxon>Rozella</taxon>
    </lineage>
</organism>
<evidence type="ECO:0000313" key="2">
    <source>
        <dbReference type="EMBL" id="EPZ32341.1"/>
    </source>
</evidence>
<keyword evidence="1" id="KW-0175">Coiled coil</keyword>